<reference evidence="2 3" key="1">
    <citation type="submission" date="2019-05" db="EMBL/GenBank/DDBJ databases">
        <title>Another draft genome of Portunus trituberculatus and its Hox gene families provides insights of decapod evolution.</title>
        <authorList>
            <person name="Jeong J.-H."/>
            <person name="Song I."/>
            <person name="Kim S."/>
            <person name="Choi T."/>
            <person name="Kim D."/>
            <person name="Ryu S."/>
            <person name="Kim W."/>
        </authorList>
    </citation>
    <scope>NUCLEOTIDE SEQUENCE [LARGE SCALE GENOMIC DNA]</scope>
    <source>
        <tissue evidence="2">Muscle</tissue>
    </source>
</reference>
<dbReference type="AlphaFoldDB" id="A0A5B7JSY0"/>
<dbReference type="EMBL" id="VSRR010104985">
    <property type="protein sequence ID" value="MPC96198.1"/>
    <property type="molecule type" value="Genomic_DNA"/>
</dbReference>
<feature type="region of interest" description="Disordered" evidence="1">
    <location>
        <begin position="1"/>
        <end position="27"/>
    </location>
</feature>
<sequence length="68" mass="7636">MQMKQFGGVHLANKAQRRWGRPPGGGRPWQAQDWNSIFLETLTTLPHAPPVFLFPDLSSTPLHARSLS</sequence>
<evidence type="ECO:0000256" key="1">
    <source>
        <dbReference type="SAM" id="MobiDB-lite"/>
    </source>
</evidence>
<gene>
    <name evidence="2" type="ORF">E2C01_091440</name>
</gene>
<evidence type="ECO:0000313" key="3">
    <source>
        <dbReference type="Proteomes" id="UP000324222"/>
    </source>
</evidence>
<keyword evidence="3" id="KW-1185">Reference proteome</keyword>
<protein>
    <submittedName>
        <fullName evidence="2">Uncharacterized protein</fullName>
    </submittedName>
</protein>
<evidence type="ECO:0000313" key="2">
    <source>
        <dbReference type="EMBL" id="MPC96198.1"/>
    </source>
</evidence>
<accession>A0A5B7JSY0</accession>
<comment type="caution">
    <text evidence="2">The sequence shown here is derived from an EMBL/GenBank/DDBJ whole genome shotgun (WGS) entry which is preliminary data.</text>
</comment>
<name>A0A5B7JSY0_PORTR</name>
<dbReference type="Proteomes" id="UP000324222">
    <property type="component" value="Unassembled WGS sequence"/>
</dbReference>
<organism evidence="2 3">
    <name type="scientific">Portunus trituberculatus</name>
    <name type="common">Swimming crab</name>
    <name type="synonym">Neptunus trituberculatus</name>
    <dbReference type="NCBI Taxonomy" id="210409"/>
    <lineage>
        <taxon>Eukaryota</taxon>
        <taxon>Metazoa</taxon>
        <taxon>Ecdysozoa</taxon>
        <taxon>Arthropoda</taxon>
        <taxon>Crustacea</taxon>
        <taxon>Multicrustacea</taxon>
        <taxon>Malacostraca</taxon>
        <taxon>Eumalacostraca</taxon>
        <taxon>Eucarida</taxon>
        <taxon>Decapoda</taxon>
        <taxon>Pleocyemata</taxon>
        <taxon>Brachyura</taxon>
        <taxon>Eubrachyura</taxon>
        <taxon>Portunoidea</taxon>
        <taxon>Portunidae</taxon>
        <taxon>Portuninae</taxon>
        <taxon>Portunus</taxon>
    </lineage>
</organism>
<proteinExistence type="predicted"/>